<dbReference type="Proteomes" id="UP001164733">
    <property type="component" value="Chromosome"/>
</dbReference>
<dbReference type="AlphaFoldDB" id="A0AA47EK88"/>
<evidence type="ECO:0000313" key="1">
    <source>
        <dbReference type="EMBL" id="WAG61757.1"/>
    </source>
</evidence>
<gene>
    <name evidence="1" type="ORF">LL038_05785</name>
</gene>
<protein>
    <submittedName>
        <fullName evidence="1">Uncharacterized protein</fullName>
    </submittedName>
</protein>
<organism evidence="1 2">
    <name type="scientific">Clostridium estertheticum</name>
    <dbReference type="NCBI Taxonomy" id="238834"/>
    <lineage>
        <taxon>Bacteria</taxon>
        <taxon>Bacillati</taxon>
        <taxon>Bacillota</taxon>
        <taxon>Clostridia</taxon>
        <taxon>Eubacteriales</taxon>
        <taxon>Clostridiaceae</taxon>
        <taxon>Clostridium</taxon>
    </lineage>
</organism>
<dbReference type="RefSeq" id="WP_216121446.1">
    <property type="nucleotide sequence ID" value="NZ_CP086239.1"/>
</dbReference>
<accession>A0AA47EK88</accession>
<dbReference type="EMBL" id="CP086239">
    <property type="protein sequence ID" value="WAG61757.1"/>
    <property type="molecule type" value="Genomic_DNA"/>
</dbReference>
<name>A0AA47EK88_9CLOT</name>
<reference evidence="1" key="1">
    <citation type="submission" date="2021-11" db="EMBL/GenBank/DDBJ databases">
        <title>Clostridia strains as spoilage organisms.</title>
        <authorList>
            <person name="Wambui J."/>
            <person name="Stevens M.J.A."/>
            <person name="Stephan R."/>
        </authorList>
    </citation>
    <scope>NUCLEOTIDE SEQUENCE</scope>
    <source>
        <strain evidence="1">CF009</strain>
    </source>
</reference>
<proteinExistence type="predicted"/>
<sequence length="104" mass="12341">MMKIQDIMSGDFSQYPEEAQIFMKEYTEKLRESIKEELIKDISSKMLNNIDKSKDYFMNVLTDILDNGYKGLNKLSTQSLIDMYLERKNQDDFLILLEKVNEQI</sequence>
<evidence type="ECO:0000313" key="2">
    <source>
        <dbReference type="Proteomes" id="UP001164733"/>
    </source>
</evidence>